<reference evidence="1 2" key="1">
    <citation type="submission" date="2014-04" db="EMBL/GenBank/DDBJ databases">
        <title>Characterization and application of a salt tolerant electro-active bacterium.</title>
        <authorList>
            <person name="Yang L."/>
            <person name="Wei S."/>
            <person name="Tay Q.X.M."/>
        </authorList>
    </citation>
    <scope>NUCLEOTIDE SEQUENCE [LARGE SCALE GENOMIC DNA]</scope>
    <source>
        <strain evidence="1 2">LY1</strain>
    </source>
</reference>
<accession>A0A074KXK2</accession>
<dbReference type="eggNOG" id="COG0577">
    <property type="taxonomic scope" value="Bacteria"/>
</dbReference>
<dbReference type="EMBL" id="JMIH01000014">
    <property type="protein sequence ID" value="KEO74701.1"/>
    <property type="molecule type" value="Genomic_DNA"/>
</dbReference>
<dbReference type="OrthoDB" id="905059at2"/>
<name>A0A074KXK2_9BACT</name>
<gene>
    <name evidence="1" type="ORF">EL17_03225</name>
</gene>
<evidence type="ECO:0000313" key="1">
    <source>
        <dbReference type="EMBL" id="KEO74701.1"/>
    </source>
</evidence>
<comment type="caution">
    <text evidence="1">The sequence shown here is derived from an EMBL/GenBank/DDBJ whole genome shotgun (WGS) entry which is preliminary data.</text>
</comment>
<dbReference type="RefSeq" id="WP_051719808.1">
    <property type="nucleotide sequence ID" value="NZ_JMIH01000014.1"/>
</dbReference>
<protein>
    <submittedName>
        <fullName evidence="1">Uncharacterized protein</fullName>
    </submittedName>
</protein>
<sequence>MQFKLFRSDEGFMPTMGIELLQGRNFICSDQDSLNYIINRRAMEIMGIPEHEVIGSELGVWGNNGRIIGVTEDFHNDNLMVAI</sequence>
<dbReference type="Proteomes" id="UP000027821">
    <property type="component" value="Unassembled WGS sequence"/>
</dbReference>
<organism evidence="1 2">
    <name type="scientific">Anditalea andensis</name>
    <dbReference type="NCBI Taxonomy" id="1048983"/>
    <lineage>
        <taxon>Bacteria</taxon>
        <taxon>Pseudomonadati</taxon>
        <taxon>Bacteroidota</taxon>
        <taxon>Cytophagia</taxon>
        <taxon>Cytophagales</taxon>
        <taxon>Cytophagaceae</taxon>
        <taxon>Anditalea</taxon>
    </lineage>
</organism>
<proteinExistence type="predicted"/>
<keyword evidence="2" id="KW-1185">Reference proteome</keyword>
<evidence type="ECO:0000313" key="2">
    <source>
        <dbReference type="Proteomes" id="UP000027821"/>
    </source>
</evidence>
<dbReference type="STRING" id="1048983.EL17_03225"/>
<dbReference type="AlphaFoldDB" id="A0A074KXK2"/>